<dbReference type="Pfam" id="PF00528">
    <property type="entry name" value="BPD_transp_1"/>
    <property type="match status" value="1"/>
</dbReference>
<feature type="transmembrane region" description="Helical" evidence="7">
    <location>
        <begin position="164"/>
        <end position="187"/>
    </location>
</feature>
<dbReference type="STRING" id="755172.HMPREF1863_00587"/>
<dbReference type="GO" id="GO:0005886">
    <property type="term" value="C:plasma membrane"/>
    <property type="evidence" value="ECO:0007669"/>
    <property type="project" value="UniProtKB-SubCell"/>
</dbReference>
<name>A0A134AI37_9FIRM</name>
<keyword evidence="3" id="KW-1003">Cell membrane</keyword>
<evidence type="ECO:0000256" key="1">
    <source>
        <dbReference type="ARBA" id="ARBA00004651"/>
    </source>
</evidence>
<evidence type="ECO:0000313" key="9">
    <source>
        <dbReference type="EMBL" id="KXB67397.1"/>
    </source>
</evidence>
<keyword evidence="6 7" id="KW-0472">Membrane</keyword>
<dbReference type="PATRIC" id="fig|755172.3.peg.560"/>
<evidence type="ECO:0000256" key="5">
    <source>
        <dbReference type="ARBA" id="ARBA00022989"/>
    </source>
</evidence>
<feature type="transmembrane region" description="Helical" evidence="7">
    <location>
        <begin position="20"/>
        <end position="45"/>
    </location>
</feature>
<reference evidence="10" key="1">
    <citation type="submission" date="2016-01" db="EMBL/GenBank/DDBJ databases">
        <authorList>
            <person name="Mitreva M."/>
            <person name="Pepin K.H."/>
            <person name="Mihindukulasuriya K.A."/>
            <person name="Fulton R."/>
            <person name="Fronick C."/>
            <person name="O'Laughlin M."/>
            <person name="Miner T."/>
            <person name="Herter B."/>
            <person name="Rosa B.A."/>
            <person name="Cordes M."/>
            <person name="Tomlinson C."/>
            <person name="Wollam A."/>
            <person name="Palsikar V.B."/>
            <person name="Mardis E.R."/>
            <person name="Wilson R.K."/>
        </authorList>
    </citation>
    <scope>NUCLEOTIDE SEQUENCE [LARGE SCALE GENOMIC DNA]</scope>
    <source>
        <strain evidence="10">DNF00729</strain>
    </source>
</reference>
<comment type="caution">
    <text evidence="9">The sequence shown here is derived from an EMBL/GenBank/DDBJ whole genome shotgun (WGS) entry which is preliminary data.</text>
</comment>
<comment type="subcellular location">
    <subcellularLocation>
        <location evidence="1 7">Cell membrane</location>
        <topology evidence="1 7">Multi-pass membrane protein</topology>
    </subcellularLocation>
</comment>
<evidence type="ECO:0000313" key="10">
    <source>
        <dbReference type="Proteomes" id="UP000070442"/>
    </source>
</evidence>
<accession>A0A134AI37</accession>
<dbReference type="EMBL" id="LSDG01000019">
    <property type="protein sequence ID" value="KXB67397.1"/>
    <property type="molecule type" value="Genomic_DNA"/>
</dbReference>
<dbReference type="Proteomes" id="UP000070442">
    <property type="component" value="Unassembled WGS sequence"/>
</dbReference>
<evidence type="ECO:0000256" key="4">
    <source>
        <dbReference type="ARBA" id="ARBA00022692"/>
    </source>
</evidence>
<proteinExistence type="inferred from homology"/>
<organism evidence="9 10">
    <name type="scientific">Aedoeadaptatus coxii</name>
    <dbReference type="NCBI Taxonomy" id="755172"/>
    <lineage>
        <taxon>Bacteria</taxon>
        <taxon>Bacillati</taxon>
        <taxon>Bacillota</taxon>
        <taxon>Tissierellia</taxon>
        <taxon>Tissierellales</taxon>
        <taxon>Peptoniphilaceae</taxon>
        <taxon>Aedoeadaptatus</taxon>
    </lineage>
</organism>
<dbReference type="InterPro" id="IPR035906">
    <property type="entry name" value="MetI-like_sf"/>
</dbReference>
<dbReference type="PANTHER" id="PTHR30450">
    <property type="entry name" value="ABC TRANSPORTER PERMEASE"/>
    <property type="match status" value="1"/>
</dbReference>
<dbReference type="Gene3D" id="1.10.3720.10">
    <property type="entry name" value="MetI-like"/>
    <property type="match status" value="1"/>
</dbReference>
<evidence type="ECO:0000256" key="6">
    <source>
        <dbReference type="ARBA" id="ARBA00023136"/>
    </source>
</evidence>
<protein>
    <submittedName>
        <fullName evidence="9">ABC transporter, permease protein</fullName>
    </submittedName>
</protein>
<dbReference type="PROSITE" id="PS50928">
    <property type="entry name" value="ABC_TM1"/>
    <property type="match status" value="1"/>
</dbReference>
<dbReference type="InterPro" id="IPR051322">
    <property type="entry name" value="AA_ABC_Transporter_Permease"/>
</dbReference>
<evidence type="ECO:0000256" key="3">
    <source>
        <dbReference type="ARBA" id="ARBA00022475"/>
    </source>
</evidence>
<feature type="transmembrane region" description="Helical" evidence="7">
    <location>
        <begin position="193"/>
        <end position="217"/>
    </location>
</feature>
<dbReference type="CDD" id="cd06261">
    <property type="entry name" value="TM_PBP2"/>
    <property type="match status" value="1"/>
</dbReference>
<dbReference type="SUPFAM" id="SSF161098">
    <property type="entry name" value="MetI-like"/>
    <property type="match status" value="1"/>
</dbReference>
<gene>
    <name evidence="9" type="ORF">HMPREF1863_00587</name>
</gene>
<feature type="transmembrane region" description="Helical" evidence="7">
    <location>
        <begin position="88"/>
        <end position="110"/>
    </location>
</feature>
<dbReference type="RefSeq" id="WP_068367144.1">
    <property type="nucleotide sequence ID" value="NZ_CALTYF010000006.1"/>
</dbReference>
<dbReference type="OrthoDB" id="9793490at2"/>
<dbReference type="PANTHER" id="PTHR30450:SF1">
    <property type="entry name" value="D-METHIONINE TRANSPORT SYSTEM PERMEASE PROTEIN METI-RELATED"/>
    <property type="match status" value="1"/>
</dbReference>
<evidence type="ECO:0000256" key="7">
    <source>
        <dbReference type="RuleBase" id="RU363032"/>
    </source>
</evidence>
<evidence type="ECO:0000259" key="8">
    <source>
        <dbReference type="PROSITE" id="PS50928"/>
    </source>
</evidence>
<dbReference type="InterPro" id="IPR000515">
    <property type="entry name" value="MetI-like"/>
</dbReference>
<dbReference type="GO" id="GO:0048473">
    <property type="term" value="P:D-methionine transmembrane transport"/>
    <property type="evidence" value="ECO:0007669"/>
    <property type="project" value="TreeGrafter"/>
</dbReference>
<sequence>MFENTELLEYFPSVILPSLVVTFKIMIFSAAISMSLGVVFGVLLFITDKDGLWEKAVLHTVLAKITDILRAFPTIILIVSLAPLTRMIVGTAVGANAAIVGISFVCTPFATRMIENALQGVDSSLIKAAQSFGASTGQIIYRVLLVEALPSIVSNYTILLINMLNVSTIAGAVGAGGLGAIALTYGYQRFDYGIMYFIVLILLIIVLAIQGASTLLYKKLK</sequence>
<keyword evidence="4 7" id="KW-0812">Transmembrane</keyword>
<keyword evidence="2 7" id="KW-0813">Transport</keyword>
<evidence type="ECO:0000256" key="2">
    <source>
        <dbReference type="ARBA" id="ARBA00022448"/>
    </source>
</evidence>
<dbReference type="AlphaFoldDB" id="A0A134AI37"/>
<comment type="similarity">
    <text evidence="7">Belongs to the binding-protein-dependent transport system permease family.</text>
</comment>
<feature type="transmembrane region" description="Helical" evidence="7">
    <location>
        <begin position="57"/>
        <end position="82"/>
    </location>
</feature>
<keyword evidence="5 7" id="KW-1133">Transmembrane helix</keyword>
<feature type="domain" description="ABC transmembrane type-1" evidence="8">
    <location>
        <begin position="19"/>
        <end position="213"/>
    </location>
</feature>
<keyword evidence="10" id="KW-1185">Reference proteome</keyword>